<dbReference type="EMBL" id="CM055746">
    <property type="protein sequence ID" value="KAJ7997535.1"/>
    <property type="molecule type" value="Genomic_DNA"/>
</dbReference>
<evidence type="ECO:0000313" key="1">
    <source>
        <dbReference type="EMBL" id="KAJ7997535.1"/>
    </source>
</evidence>
<sequence>MSRGREKRVWPTHSSPASVEYIASLTGCLREEDLNSHQFPVLQNRITNYIWLLTNTRLNMSAPNINSGNKTSDEEIWSGMKFHDANQDPVKLKGYDAHLQLFVSEGVWPTHSSPASVEYIASLTGCLREEDLNSHQFPVLQNRITNYIWLLTNTRLNMSAPNINSGNKTSDEEIWSGMKFHDANQDPVKLKGYDAHLQLFSSMLMFDGVQARFILTSGDELARTPRWVSQRPVRVPIKDEPALLQIYNNTGYASARLYIKKTFNDWKNTFYYSWVGFYADGDKNDDEYNNNRWQWAVKFTKDNDSKCDEYDVYEYQSGMPLSSGVQARFMLKSGDRRAHTAPWNDIGK</sequence>
<evidence type="ECO:0000313" key="2">
    <source>
        <dbReference type="Proteomes" id="UP001157502"/>
    </source>
</evidence>
<name>A0ACC2G206_DALPE</name>
<organism evidence="1 2">
    <name type="scientific">Dallia pectoralis</name>
    <name type="common">Alaska blackfish</name>
    <dbReference type="NCBI Taxonomy" id="75939"/>
    <lineage>
        <taxon>Eukaryota</taxon>
        <taxon>Metazoa</taxon>
        <taxon>Chordata</taxon>
        <taxon>Craniata</taxon>
        <taxon>Vertebrata</taxon>
        <taxon>Euteleostomi</taxon>
        <taxon>Actinopterygii</taxon>
        <taxon>Neopterygii</taxon>
        <taxon>Teleostei</taxon>
        <taxon>Protacanthopterygii</taxon>
        <taxon>Esociformes</taxon>
        <taxon>Umbridae</taxon>
        <taxon>Dallia</taxon>
    </lineage>
</organism>
<accession>A0ACC2G206</accession>
<proteinExistence type="predicted"/>
<gene>
    <name evidence="1" type="ORF">DPEC_G00230020</name>
</gene>
<protein>
    <submittedName>
        <fullName evidence="1">Uncharacterized protein</fullName>
    </submittedName>
</protein>
<dbReference type="Proteomes" id="UP001157502">
    <property type="component" value="Chromosome 19"/>
</dbReference>
<reference evidence="1" key="1">
    <citation type="submission" date="2021-05" db="EMBL/GenBank/DDBJ databases">
        <authorList>
            <person name="Pan Q."/>
            <person name="Jouanno E."/>
            <person name="Zahm M."/>
            <person name="Klopp C."/>
            <person name="Cabau C."/>
            <person name="Louis A."/>
            <person name="Berthelot C."/>
            <person name="Parey E."/>
            <person name="Roest Crollius H."/>
            <person name="Montfort J."/>
            <person name="Robinson-Rechavi M."/>
            <person name="Bouchez O."/>
            <person name="Lampietro C."/>
            <person name="Lopez Roques C."/>
            <person name="Donnadieu C."/>
            <person name="Postlethwait J."/>
            <person name="Bobe J."/>
            <person name="Dillon D."/>
            <person name="Chandos A."/>
            <person name="von Hippel F."/>
            <person name="Guiguen Y."/>
        </authorList>
    </citation>
    <scope>NUCLEOTIDE SEQUENCE</scope>
    <source>
        <strain evidence="1">YG-Jan2019</strain>
    </source>
</reference>
<keyword evidence="2" id="KW-1185">Reference proteome</keyword>
<comment type="caution">
    <text evidence="1">The sequence shown here is derived from an EMBL/GenBank/DDBJ whole genome shotgun (WGS) entry which is preliminary data.</text>
</comment>